<dbReference type="AlphaFoldDB" id="A0A8X6M5S6"/>
<comment type="caution">
    <text evidence="2">The sequence shown here is derived from an EMBL/GenBank/DDBJ whole genome shotgun (WGS) entry which is preliminary data.</text>
</comment>
<dbReference type="Proteomes" id="UP000886998">
    <property type="component" value="Unassembled WGS sequence"/>
</dbReference>
<dbReference type="EMBL" id="BMAV01023876">
    <property type="protein sequence ID" value="GFS28214.1"/>
    <property type="molecule type" value="Genomic_DNA"/>
</dbReference>
<reference evidence="2" key="1">
    <citation type="submission" date="2020-08" db="EMBL/GenBank/DDBJ databases">
        <title>Multicomponent nature underlies the extraordinary mechanical properties of spider dragline silk.</title>
        <authorList>
            <person name="Kono N."/>
            <person name="Nakamura H."/>
            <person name="Mori M."/>
            <person name="Yoshida Y."/>
            <person name="Ohtoshi R."/>
            <person name="Malay A.D."/>
            <person name="Moran D.A.P."/>
            <person name="Tomita M."/>
            <person name="Numata K."/>
            <person name="Arakawa K."/>
        </authorList>
    </citation>
    <scope>NUCLEOTIDE SEQUENCE</scope>
</reference>
<organism evidence="2 3">
    <name type="scientific">Trichonephila inaurata madagascariensis</name>
    <dbReference type="NCBI Taxonomy" id="2747483"/>
    <lineage>
        <taxon>Eukaryota</taxon>
        <taxon>Metazoa</taxon>
        <taxon>Ecdysozoa</taxon>
        <taxon>Arthropoda</taxon>
        <taxon>Chelicerata</taxon>
        <taxon>Arachnida</taxon>
        <taxon>Araneae</taxon>
        <taxon>Araneomorphae</taxon>
        <taxon>Entelegynae</taxon>
        <taxon>Araneoidea</taxon>
        <taxon>Nephilidae</taxon>
        <taxon>Trichonephila</taxon>
        <taxon>Trichonephila inaurata</taxon>
    </lineage>
</organism>
<gene>
    <name evidence="2" type="ORF">TNIN_185001</name>
</gene>
<sequence length="68" mass="7849">MRRLPLPLRVVKICEETVTASSQTSPQRFDIGDTRIWREILQQLRFLGNGNEDDTLRDDGKGTRTLFS</sequence>
<accession>A0A8X6M5S6</accession>
<evidence type="ECO:0000256" key="1">
    <source>
        <dbReference type="SAM" id="MobiDB-lite"/>
    </source>
</evidence>
<feature type="region of interest" description="Disordered" evidence="1">
    <location>
        <begin position="49"/>
        <end position="68"/>
    </location>
</feature>
<protein>
    <submittedName>
        <fullName evidence="2">Uncharacterized protein</fullName>
    </submittedName>
</protein>
<evidence type="ECO:0000313" key="2">
    <source>
        <dbReference type="EMBL" id="GFS28214.1"/>
    </source>
</evidence>
<proteinExistence type="predicted"/>
<name>A0A8X6M5S6_9ARAC</name>
<evidence type="ECO:0000313" key="3">
    <source>
        <dbReference type="Proteomes" id="UP000886998"/>
    </source>
</evidence>
<keyword evidence="3" id="KW-1185">Reference proteome</keyword>